<evidence type="ECO:0000313" key="3">
    <source>
        <dbReference type="Proteomes" id="UP000019140"/>
    </source>
</evidence>
<dbReference type="Proteomes" id="UP000019140">
    <property type="component" value="Unassembled WGS sequence"/>
</dbReference>
<evidence type="ECO:0000259" key="1">
    <source>
        <dbReference type="Pfam" id="PF02481"/>
    </source>
</evidence>
<dbReference type="Gene3D" id="3.40.50.450">
    <property type="match status" value="1"/>
</dbReference>
<reference evidence="2 3" key="1">
    <citation type="journal article" date="2014" name="Nature">
        <title>An environmental bacterial taxon with a large and distinct metabolic repertoire.</title>
        <authorList>
            <person name="Wilson M.C."/>
            <person name="Mori T."/>
            <person name="Ruckert C."/>
            <person name="Uria A.R."/>
            <person name="Helf M.J."/>
            <person name="Takada K."/>
            <person name="Gernert C."/>
            <person name="Steffens U.A."/>
            <person name="Heycke N."/>
            <person name="Schmitt S."/>
            <person name="Rinke C."/>
            <person name="Helfrich E.J."/>
            <person name="Brachmann A.O."/>
            <person name="Gurgui C."/>
            <person name="Wakimoto T."/>
            <person name="Kracht M."/>
            <person name="Crusemann M."/>
            <person name="Hentschel U."/>
            <person name="Abe I."/>
            <person name="Matsunaga S."/>
            <person name="Kalinowski J."/>
            <person name="Takeyama H."/>
            <person name="Piel J."/>
        </authorList>
    </citation>
    <scope>NUCLEOTIDE SEQUENCE [LARGE SCALE GENOMIC DNA]</scope>
    <source>
        <strain evidence="3">TSY2</strain>
    </source>
</reference>
<dbReference type="EMBL" id="AZHX01000699">
    <property type="protein sequence ID" value="ETX06400.1"/>
    <property type="molecule type" value="Genomic_DNA"/>
</dbReference>
<name>W4M875_9BACT</name>
<dbReference type="HOGENOM" id="CLU_117088_0_0_7"/>
<proteinExistence type="predicted"/>
<sequence>MSVDIETLALEDDNFPATLKNGLVHPVPTCLWAIGNLEISDRRLLGFFCSMKCPGSIILKTYDLAIKLRDAGIPIVSGFQSPMEKECLDLLLRGQQPVVICPARSLQHMQIPPAWRQALHQKRLLIVSPFEKRHRRATAELAKQRNRMVTSLASEVFVTHAGPGTKTERLCTELIEKQIRVYVIDVPDNDHLIAKGAVPMRA</sequence>
<dbReference type="GO" id="GO:0009294">
    <property type="term" value="P:DNA-mediated transformation"/>
    <property type="evidence" value="ECO:0007669"/>
    <property type="project" value="InterPro"/>
</dbReference>
<comment type="caution">
    <text evidence="2">The sequence shown here is derived from an EMBL/GenBank/DDBJ whole genome shotgun (WGS) entry which is preliminary data.</text>
</comment>
<dbReference type="InterPro" id="IPR057666">
    <property type="entry name" value="DrpA_SLOG"/>
</dbReference>
<protein>
    <recommendedName>
        <fullName evidence="1">Smf/DprA SLOG domain-containing protein</fullName>
    </recommendedName>
</protein>
<dbReference type="SUPFAM" id="SSF102405">
    <property type="entry name" value="MCP/YpsA-like"/>
    <property type="match status" value="1"/>
</dbReference>
<feature type="domain" description="Smf/DprA SLOG" evidence="1">
    <location>
        <begin position="8"/>
        <end position="162"/>
    </location>
</feature>
<keyword evidence="3" id="KW-1185">Reference proteome</keyword>
<gene>
    <name evidence="2" type="ORF">ETSY2_17270</name>
</gene>
<dbReference type="AlphaFoldDB" id="W4M875"/>
<accession>W4M875</accession>
<organism evidence="2 3">
    <name type="scientific">Candidatus Entotheonella gemina</name>
    <dbReference type="NCBI Taxonomy" id="1429439"/>
    <lineage>
        <taxon>Bacteria</taxon>
        <taxon>Pseudomonadati</taxon>
        <taxon>Nitrospinota/Tectimicrobiota group</taxon>
        <taxon>Candidatus Tectimicrobiota</taxon>
        <taxon>Candidatus Entotheonellia</taxon>
        <taxon>Candidatus Entotheonellales</taxon>
        <taxon>Candidatus Entotheonellaceae</taxon>
        <taxon>Candidatus Entotheonella</taxon>
    </lineage>
</organism>
<dbReference type="Pfam" id="PF02481">
    <property type="entry name" value="DNA_processg_A"/>
    <property type="match status" value="1"/>
</dbReference>
<evidence type="ECO:0000313" key="2">
    <source>
        <dbReference type="EMBL" id="ETX06400.1"/>
    </source>
</evidence>